<comment type="caution">
    <text evidence="3">The sequence shown here is derived from an EMBL/GenBank/DDBJ whole genome shotgun (WGS) entry which is preliminary data.</text>
</comment>
<keyword evidence="2" id="KW-0472">Membrane</keyword>
<accession>A0A937D8S5</accession>
<protein>
    <submittedName>
        <fullName evidence="3">Uncharacterized protein</fullName>
    </submittedName>
</protein>
<keyword evidence="4" id="KW-1185">Reference proteome</keyword>
<feature type="transmembrane region" description="Helical" evidence="2">
    <location>
        <begin position="32"/>
        <end position="50"/>
    </location>
</feature>
<evidence type="ECO:0000256" key="2">
    <source>
        <dbReference type="SAM" id="Phobius"/>
    </source>
</evidence>
<gene>
    <name evidence="3" type="ORF">JI739_18730</name>
</gene>
<evidence type="ECO:0000313" key="3">
    <source>
        <dbReference type="EMBL" id="MBL0422391.1"/>
    </source>
</evidence>
<sequence>MNSFEFVAALAFELPLLFWARTQDETTAAAVFAGVALLIGMWAWNLALAAEEESISRRLNLTANGAALEASLGTSETGVPPPTLCATEAEARTHF</sequence>
<name>A0A937D8S5_9BURK</name>
<reference evidence="3" key="1">
    <citation type="submission" date="2021-01" db="EMBL/GenBank/DDBJ databases">
        <title>Ramlibacter sp. strain AW1 16S ribosomal RNA gene Genome sequencing and assembly.</title>
        <authorList>
            <person name="Kang M."/>
        </authorList>
    </citation>
    <scope>NUCLEOTIDE SEQUENCE</scope>
    <source>
        <strain evidence="3">AW1</strain>
    </source>
</reference>
<organism evidence="3 4">
    <name type="scientific">Ramlibacter aurantiacus</name>
    <dbReference type="NCBI Taxonomy" id="2801330"/>
    <lineage>
        <taxon>Bacteria</taxon>
        <taxon>Pseudomonadati</taxon>
        <taxon>Pseudomonadota</taxon>
        <taxon>Betaproteobacteria</taxon>
        <taxon>Burkholderiales</taxon>
        <taxon>Comamonadaceae</taxon>
        <taxon>Ramlibacter</taxon>
    </lineage>
</organism>
<dbReference type="AlphaFoldDB" id="A0A937D8S5"/>
<dbReference type="Proteomes" id="UP000613011">
    <property type="component" value="Unassembled WGS sequence"/>
</dbReference>
<dbReference type="EMBL" id="JAEQNA010000008">
    <property type="protein sequence ID" value="MBL0422391.1"/>
    <property type="molecule type" value="Genomic_DNA"/>
</dbReference>
<keyword evidence="2" id="KW-0812">Transmembrane</keyword>
<evidence type="ECO:0000313" key="4">
    <source>
        <dbReference type="Proteomes" id="UP000613011"/>
    </source>
</evidence>
<dbReference type="RefSeq" id="WP_201685473.1">
    <property type="nucleotide sequence ID" value="NZ_JAEQNA010000008.1"/>
</dbReference>
<proteinExistence type="predicted"/>
<evidence type="ECO:0000256" key="1">
    <source>
        <dbReference type="SAM" id="MobiDB-lite"/>
    </source>
</evidence>
<feature type="region of interest" description="Disordered" evidence="1">
    <location>
        <begin position="71"/>
        <end position="95"/>
    </location>
</feature>
<keyword evidence="2" id="KW-1133">Transmembrane helix</keyword>